<dbReference type="Pfam" id="PF05299">
    <property type="entry name" value="Peptidase_M61"/>
    <property type="match status" value="1"/>
</dbReference>
<evidence type="ECO:0000313" key="5">
    <source>
        <dbReference type="Proteomes" id="UP000257127"/>
    </source>
</evidence>
<dbReference type="EMBL" id="QURB01000001">
    <property type="protein sequence ID" value="RFC55639.1"/>
    <property type="molecule type" value="Genomic_DNA"/>
</dbReference>
<evidence type="ECO:0008006" key="6">
    <source>
        <dbReference type="Google" id="ProtNLM"/>
    </source>
</evidence>
<reference evidence="4 5" key="1">
    <citation type="submission" date="2018-08" db="EMBL/GenBank/DDBJ databases">
        <title>The draft genome squence of Brumimicrobium sp. N62.</title>
        <authorList>
            <person name="Du Z.-J."/>
            <person name="Luo H.-R."/>
        </authorList>
    </citation>
    <scope>NUCLEOTIDE SEQUENCE [LARGE SCALE GENOMIC DNA]</scope>
    <source>
        <strain evidence="4 5">N62</strain>
    </source>
</reference>
<dbReference type="InterPro" id="IPR027268">
    <property type="entry name" value="Peptidase_M4/M1_CTD_sf"/>
</dbReference>
<protein>
    <recommendedName>
        <fullName evidence="6">Peptidase M61</fullName>
    </recommendedName>
</protein>
<name>A0A3E1F1M0_9FLAO</name>
<evidence type="ECO:0000256" key="1">
    <source>
        <dbReference type="SAM" id="SignalP"/>
    </source>
</evidence>
<comment type="caution">
    <text evidence="4">The sequence shown here is derived from an EMBL/GenBank/DDBJ whole genome shotgun (WGS) entry which is preliminary data.</text>
</comment>
<feature type="chain" id="PRO_5017778030" description="Peptidase M61" evidence="1">
    <location>
        <begin position="21"/>
        <end position="612"/>
    </location>
</feature>
<feature type="signal peptide" evidence="1">
    <location>
        <begin position="1"/>
        <end position="20"/>
    </location>
</feature>
<keyword evidence="1" id="KW-0732">Signal</keyword>
<sequence>MKLSIICILLSIFICGNLYSQNDTIEVIIDLKNIKDDKVNVVLNFSQKKTKQVYALPYTIPGTYENLEYAKFINDFQVYGADDKKNILLFGDEKTELLQKYGLDQLETDRIKELFVFPETTRSIKYSVDDAYDRGKNSVKNFIPEACVFVKDELFQLNWGAVIGSFNSTIHNFYKISVIKPKNLYGATTLDKLVINDTLEVLYADNYYDLIDQPAFYAGADTSSISVNNSIFEVVVFSEDGHFYADKIASKLEPVLKTACNKYLKGIAPEKYIFMYYLTTGGAMGALEHKTSSVYFLSARKLLERSDLLAISAHEVLHVLTPLTVCSSEIGDFDANFPSTSKHLWMYEGVTEYLSQLMLMETDTVYSSYFLKTIGWNSRDAKKKFSMTKMSDNIYQKKWSRKYGTVYTKGALTAFALDVEIYSMTNGKMRLFDVMMELKSRYQDSYFSDDELINEIIEIVGDPNISTFFNRYISGRKALPLKKYLYEIGYEIKHVKVEKDGLWDGFKKRISFKGSRVFMRSPSKKVYGNLKCGRNIEVLSINGNTEVFENRMKLFSLKEGDYIECLCNGERKKVEIRMQERKHKYLVKKVVKLEESNEKQKTLFKEITKSEW</sequence>
<dbReference type="AlphaFoldDB" id="A0A3E1F1M0"/>
<dbReference type="Proteomes" id="UP000257127">
    <property type="component" value="Unassembled WGS sequence"/>
</dbReference>
<evidence type="ECO:0000259" key="2">
    <source>
        <dbReference type="Pfam" id="PF05299"/>
    </source>
</evidence>
<dbReference type="Gene3D" id="2.60.40.3650">
    <property type="match status" value="1"/>
</dbReference>
<feature type="domain" description="Peptidase M61 N-terminal" evidence="3">
    <location>
        <begin position="123"/>
        <end position="218"/>
    </location>
</feature>
<keyword evidence="5" id="KW-1185">Reference proteome</keyword>
<proteinExistence type="predicted"/>
<dbReference type="SUPFAM" id="SSF55486">
    <property type="entry name" value="Metalloproteases ('zincins'), catalytic domain"/>
    <property type="match status" value="1"/>
</dbReference>
<dbReference type="InterPro" id="IPR007963">
    <property type="entry name" value="Peptidase_M61_catalytic"/>
</dbReference>
<feature type="domain" description="Peptidase M61 N-terminal" evidence="3">
    <location>
        <begin position="29"/>
        <end position="84"/>
    </location>
</feature>
<evidence type="ECO:0000259" key="3">
    <source>
        <dbReference type="Pfam" id="PF17899"/>
    </source>
</evidence>
<evidence type="ECO:0000313" key="4">
    <source>
        <dbReference type="EMBL" id="RFC55639.1"/>
    </source>
</evidence>
<dbReference type="OrthoDB" id="9778516at2"/>
<dbReference type="InterPro" id="IPR040756">
    <property type="entry name" value="Peptidase_M61_N"/>
</dbReference>
<accession>A0A3E1F1M0</accession>
<dbReference type="Gene3D" id="1.10.390.10">
    <property type="entry name" value="Neutral Protease Domain 2"/>
    <property type="match status" value="1"/>
</dbReference>
<dbReference type="RefSeq" id="WP_116879474.1">
    <property type="nucleotide sequence ID" value="NZ_QURB01000001.1"/>
</dbReference>
<organism evidence="4 5">
    <name type="scientific">Brumimicrobium aurantiacum</name>
    <dbReference type="NCBI Taxonomy" id="1737063"/>
    <lineage>
        <taxon>Bacteria</taxon>
        <taxon>Pseudomonadati</taxon>
        <taxon>Bacteroidota</taxon>
        <taxon>Flavobacteriia</taxon>
        <taxon>Flavobacteriales</taxon>
        <taxon>Crocinitomicaceae</taxon>
        <taxon>Brumimicrobium</taxon>
    </lineage>
</organism>
<feature type="domain" description="Peptidase M61 catalytic" evidence="2">
    <location>
        <begin position="309"/>
        <end position="391"/>
    </location>
</feature>
<gene>
    <name evidence="4" type="ORF">DXU93_01525</name>
</gene>
<dbReference type="Pfam" id="PF17899">
    <property type="entry name" value="Peptidase_M61_N"/>
    <property type="match status" value="2"/>
</dbReference>